<dbReference type="EC" id="5.3.4.1" evidence="4 14"/>
<dbReference type="Pfam" id="PF00085">
    <property type="entry name" value="Thioredoxin"/>
    <property type="match status" value="2"/>
</dbReference>
<dbReference type="EMBL" id="SRMA01026347">
    <property type="protein sequence ID" value="TRY84897.1"/>
    <property type="molecule type" value="Genomic_DNA"/>
</dbReference>
<evidence type="ECO:0000256" key="4">
    <source>
        <dbReference type="ARBA" id="ARBA00012723"/>
    </source>
</evidence>
<name>A0A553Q4R0_9TELE</name>
<dbReference type="OrthoDB" id="72053at2759"/>
<evidence type="ECO:0000256" key="12">
    <source>
        <dbReference type="PIRSR" id="PIRSR605792-51"/>
    </source>
</evidence>
<dbReference type="PRINTS" id="PR00421">
    <property type="entry name" value="THIOREDOXIN"/>
</dbReference>
<keyword evidence="5 14" id="KW-0732">Signal</keyword>
<keyword evidence="18" id="KW-1185">Reference proteome</keyword>
<reference evidence="17 18" key="1">
    <citation type="journal article" date="2019" name="Sci. Data">
        <title>Hybrid genome assembly and annotation of Danionella translucida.</title>
        <authorList>
            <person name="Kadobianskyi M."/>
            <person name="Schulze L."/>
            <person name="Schuelke M."/>
            <person name="Judkewitz B."/>
        </authorList>
    </citation>
    <scope>NUCLEOTIDE SEQUENCE [LARGE SCALE GENOMIC DNA]</scope>
    <source>
        <strain evidence="17 18">Bolton</strain>
    </source>
</reference>
<feature type="region of interest" description="Disordered" evidence="15">
    <location>
        <begin position="505"/>
        <end position="556"/>
    </location>
</feature>
<dbReference type="AlphaFoldDB" id="A0A553Q4R0"/>
<sequence>MRLVHILALGLLLCTLCVRAEDEKAEESTEEIVEDSPEEHKETETPPKTEEITEENNVLVLHGVNFNRALSENKYLLVEFYAPWCGHCRSLEPIYAEVAELLKKSSSEIRLAKIDATEEKELAQEFDVDGFPKLKFFKEGNRQNTTDFSGKRTVKGITKWLERHTGPSATVLNDVESAEALVEANEVLVVGFFQDLEGEKAKTFYDVTLIAVDFNFGITSSPELFQKFDVKSDSLVLFKQFDERRADMPLPEEGEVGKGEMISFIHSNSMKLVIPFDEENADQIFSSKVRKHMLLFINTTVESQKALLEDFREVAAEFKEQVLFIQLDVTYEKASHVLKYFSVSANDAPIIRLIDTEKVVTYAMDGSTINKDTVKTFCQGVLDGNVKPFFKTQEIPEDWDKNPVKVLVGKNFNDVAFDETKNVFVEFYAPWCGHCQQLAPVWDELAEKYKDHEDIIIAKMDATENDVEEVTIQGFPAIKYFPAGTEKKIVEYEGTRDLETFSKFLDNRGVLPEEDDEDDDDDDDDDDKSDEEEEEASLKAGEETPKSTNETLKDEL</sequence>
<dbReference type="InterPro" id="IPR005788">
    <property type="entry name" value="PDI_thioredoxin-like_dom"/>
</dbReference>
<feature type="domain" description="Thioredoxin" evidence="16">
    <location>
        <begin position="40"/>
        <end position="166"/>
    </location>
</feature>
<comment type="subcellular location">
    <subcellularLocation>
        <location evidence="2">Endoplasmic reticulum lumen</location>
    </subcellularLocation>
</comment>
<evidence type="ECO:0000256" key="8">
    <source>
        <dbReference type="ARBA" id="ARBA00023157"/>
    </source>
</evidence>
<evidence type="ECO:0000256" key="10">
    <source>
        <dbReference type="ARBA" id="ARBA00023235"/>
    </source>
</evidence>
<dbReference type="CDD" id="cd02995">
    <property type="entry name" value="PDI_a_PDI_a'_C"/>
    <property type="match status" value="1"/>
</dbReference>
<dbReference type="GO" id="GO:0006457">
    <property type="term" value="P:protein folding"/>
    <property type="evidence" value="ECO:0007669"/>
    <property type="project" value="TreeGrafter"/>
</dbReference>
<dbReference type="InterPro" id="IPR005792">
    <property type="entry name" value="Prot_disulphide_isomerase"/>
</dbReference>
<evidence type="ECO:0000259" key="16">
    <source>
        <dbReference type="PROSITE" id="PS51352"/>
    </source>
</evidence>
<feature type="disulfide bond" description="Redox-active" evidence="12">
    <location>
        <begin position="432"/>
        <end position="435"/>
    </location>
</feature>
<protein>
    <recommendedName>
        <fullName evidence="4 14">Protein disulfide-isomerase</fullName>
        <ecNumber evidence="4 14">5.3.4.1</ecNumber>
    </recommendedName>
</protein>
<evidence type="ECO:0000256" key="1">
    <source>
        <dbReference type="ARBA" id="ARBA00001182"/>
    </source>
</evidence>
<dbReference type="PANTHER" id="PTHR18929:SF93">
    <property type="entry name" value="PROTEIN DISULFIDE-ISOMERASE A2"/>
    <property type="match status" value="1"/>
</dbReference>
<feature type="chain" id="PRO_5022264083" description="Protein disulfide-isomerase" evidence="14">
    <location>
        <begin position="21"/>
        <end position="556"/>
    </location>
</feature>
<feature type="compositionally biased region" description="Basic and acidic residues" evidence="15">
    <location>
        <begin position="38"/>
        <end position="51"/>
    </location>
</feature>
<dbReference type="CDD" id="cd02981">
    <property type="entry name" value="PDI_b_family"/>
    <property type="match status" value="1"/>
</dbReference>
<dbReference type="InterPro" id="IPR013766">
    <property type="entry name" value="Thioredoxin_domain"/>
</dbReference>
<keyword evidence="6" id="KW-0677">Repeat</keyword>
<dbReference type="NCBIfam" id="TIGR01130">
    <property type="entry name" value="ER_PDI_fam"/>
    <property type="match status" value="1"/>
</dbReference>
<dbReference type="FunFam" id="3.40.30.10:FF:000023">
    <property type="entry name" value="Protein disulfide-isomerase"/>
    <property type="match status" value="1"/>
</dbReference>
<evidence type="ECO:0000256" key="5">
    <source>
        <dbReference type="ARBA" id="ARBA00022729"/>
    </source>
</evidence>
<evidence type="ECO:0000256" key="15">
    <source>
        <dbReference type="SAM" id="MobiDB-lite"/>
    </source>
</evidence>
<dbReference type="PROSITE" id="PS00194">
    <property type="entry name" value="THIOREDOXIN_1"/>
    <property type="match status" value="2"/>
</dbReference>
<keyword evidence="10 14" id="KW-0413">Isomerase</keyword>
<evidence type="ECO:0000256" key="13">
    <source>
        <dbReference type="RuleBase" id="RU004208"/>
    </source>
</evidence>
<evidence type="ECO:0000256" key="14">
    <source>
        <dbReference type="RuleBase" id="RU361130"/>
    </source>
</evidence>
<feature type="disulfide bond" description="Redox-active" evidence="12">
    <location>
        <begin position="85"/>
        <end position="88"/>
    </location>
</feature>
<keyword evidence="8 12" id="KW-1015">Disulfide bond</keyword>
<feature type="compositionally biased region" description="Acidic residues" evidence="15">
    <location>
        <begin position="512"/>
        <end position="535"/>
    </location>
</feature>
<feature type="domain" description="Thioredoxin" evidence="16">
    <location>
        <begin position="381"/>
        <end position="510"/>
    </location>
</feature>
<dbReference type="PROSITE" id="PS51352">
    <property type="entry name" value="THIOREDOXIN_2"/>
    <property type="match status" value="2"/>
</dbReference>
<evidence type="ECO:0000313" key="17">
    <source>
        <dbReference type="EMBL" id="TRY84897.1"/>
    </source>
</evidence>
<evidence type="ECO:0000256" key="9">
    <source>
        <dbReference type="ARBA" id="ARBA00023186"/>
    </source>
</evidence>
<feature type="compositionally biased region" description="Acidic residues" evidence="15">
    <location>
        <begin position="27"/>
        <end position="37"/>
    </location>
</feature>
<evidence type="ECO:0000256" key="2">
    <source>
        <dbReference type="ARBA" id="ARBA00004319"/>
    </source>
</evidence>
<proteinExistence type="inferred from homology"/>
<dbReference type="CDD" id="cd02982">
    <property type="entry name" value="PDI_b'_family"/>
    <property type="match status" value="1"/>
</dbReference>
<evidence type="ECO:0000256" key="7">
    <source>
        <dbReference type="ARBA" id="ARBA00022824"/>
    </source>
</evidence>
<accession>A0A553Q4R0</accession>
<dbReference type="STRING" id="623744.A0A553Q4R0"/>
<dbReference type="FunFam" id="3.40.30.10:FF:000027">
    <property type="entry name" value="protein disulfide-isomerase A2"/>
    <property type="match status" value="1"/>
</dbReference>
<evidence type="ECO:0000256" key="3">
    <source>
        <dbReference type="ARBA" id="ARBA00006347"/>
    </source>
</evidence>
<keyword evidence="9" id="KW-0143">Chaperone</keyword>
<dbReference type="CDD" id="cd02961">
    <property type="entry name" value="PDI_a_family"/>
    <property type="match status" value="1"/>
</dbReference>
<dbReference type="Gene3D" id="3.40.30.10">
    <property type="entry name" value="Glutaredoxin"/>
    <property type="match status" value="4"/>
</dbReference>
<organism evidence="17 18">
    <name type="scientific">Danionella cerebrum</name>
    <dbReference type="NCBI Taxonomy" id="2873325"/>
    <lineage>
        <taxon>Eukaryota</taxon>
        <taxon>Metazoa</taxon>
        <taxon>Chordata</taxon>
        <taxon>Craniata</taxon>
        <taxon>Vertebrata</taxon>
        <taxon>Euteleostomi</taxon>
        <taxon>Actinopterygii</taxon>
        <taxon>Neopterygii</taxon>
        <taxon>Teleostei</taxon>
        <taxon>Ostariophysi</taxon>
        <taxon>Cypriniformes</taxon>
        <taxon>Danionidae</taxon>
        <taxon>Danioninae</taxon>
        <taxon>Danionella</taxon>
    </lineage>
</organism>
<dbReference type="PANTHER" id="PTHR18929">
    <property type="entry name" value="PROTEIN DISULFIDE ISOMERASE"/>
    <property type="match status" value="1"/>
</dbReference>
<dbReference type="Proteomes" id="UP000316079">
    <property type="component" value="Unassembled WGS sequence"/>
</dbReference>
<evidence type="ECO:0000313" key="18">
    <source>
        <dbReference type="Proteomes" id="UP000316079"/>
    </source>
</evidence>
<keyword evidence="7" id="KW-0256">Endoplasmic reticulum</keyword>
<comment type="caution">
    <text evidence="17">The sequence shown here is derived from an EMBL/GenBank/DDBJ whole genome shotgun (WGS) entry which is preliminary data.</text>
</comment>
<feature type="compositionally biased region" description="Basic and acidic residues" evidence="15">
    <location>
        <begin position="536"/>
        <end position="556"/>
    </location>
</feature>
<dbReference type="Pfam" id="PF13848">
    <property type="entry name" value="Thioredoxin_6"/>
    <property type="match status" value="1"/>
</dbReference>
<comment type="similarity">
    <text evidence="3 13">Belongs to the protein disulfide isomerase family.</text>
</comment>
<gene>
    <name evidence="17" type="ORF">DNTS_002017</name>
</gene>
<feature type="signal peptide" evidence="14">
    <location>
        <begin position="1"/>
        <end position="20"/>
    </location>
</feature>
<evidence type="ECO:0000256" key="6">
    <source>
        <dbReference type="ARBA" id="ARBA00022737"/>
    </source>
</evidence>
<dbReference type="GO" id="GO:0005788">
    <property type="term" value="C:endoplasmic reticulum lumen"/>
    <property type="evidence" value="ECO:0007669"/>
    <property type="project" value="UniProtKB-SubCell"/>
</dbReference>
<dbReference type="GO" id="GO:0034976">
    <property type="term" value="P:response to endoplasmic reticulum stress"/>
    <property type="evidence" value="ECO:0007669"/>
    <property type="project" value="TreeGrafter"/>
</dbReference>
<feature type="region of interest" description="Disordered" evidence="15">
    <location>
        <begin position="27"/>
        <end position="51"/>
    </location>
</feature>
<dbReference type="InterPro" id="IPR017937">
    <property type="entry name" value="Thioredoxin_CS"/>
</dbReference>
<comment type="catalytic activity">
    <reaction evidence="1 14">
        <text>Catalyzes the rearrangement of -S-S- bonds in proteins.</text>
        <dbReference type="EC" id="5.3.4.1"/>
    </reaction>
</comment>
<dbReference type="SUPFAM" id="SSF52833">
    <property type="entry name" value="Thioredoxin-like"/>
    <property type="match status" value="4"/>
</dbReference>
<dbReference type="GO" id="GO:0003756">
    <property type="term" value="F:protein disulfide isomerase activity"/>
    <property type="evidence" value="ECO:0007669"/>
    <property type="project" value="UniProtKB-EC"/>
</dbReference>
<dbReference type="InterPro" id="IPR036249">
    <property type="entry name" value="Thioredoxin-like_sf"/>
</dbReference>
<keyword evidence="11 12" id="KW-0676">Redox-active center</keyword>
<dbReference type="NCBIfam" id="TIGR01126">
    <property type="entry name" value="pdi_dom"/>
    <property type="match status" value="2"/>
</dbReference>
<evidence type="ECO:0000256" key="11">
    <source>
        <dbReference type="ARBA" id="ARBA00023284"/>
    </source>
</evidence>
<dbReference type="FunFam" id="3.40.30.10:FF:000042">
    <property type="entry name" value="protein disulfide-isomerase A2"/>
    <property type="match status" value="1"/>
</dbReference>